<dbReference type="Pfam" id="PF14281">
    <property type="entry name" value="PDDEXK_4"/>
    <property type="match status" value="1"/>
</dbReference>
<evidence type="ECO:0008006" key="3">
    <source>
        <dbReference type="Google" id="ProtNLM"/>
    </source>
</evidence>
<dbReference type="Proteomes" id="UP000249375">
    <property type="component" value="Chromosome"/>
</dbReference>
<name>A0A5P8E7A3_9BACT</name>
<evidence type="ECO:0000313" key="1">
    <source>
        <dbReference type="EMBL" id="QFQ12826.1"/>
    </source>
</evidence>
<keyword evidence="2" id="KW-1185">Reference proteome</keyword>
<dbReference type="RefSeq" id="WP_111898284.1">
    <property type="nucleotide sequence ID" value="NZ_CP033459.1"/>
</dbReference>
<reference evidence="1 2" key="1">
    <citation type="submission" date="2018-11" db="EMBL/GenBank/DDBJ databases">
        <authorList>
            <person name="Na S.W."/>
            <person name="Baik M."/>
        </authorList>
    </citation>
    <scope>NUCLEOTIDE SEQUENCE [LARGE SCALE GENOMIC DNA]</scope>
    <source>
        <strain evidence="1 2">E39</strain>
    </source>
</reference>
<gene>
    <name evidence="1" type="ORF">C7Y71_007230</name>
</gene>
<accession>A0A5P8E7A3</accession>
<evidence type="ECO:0000313" key="2">
    <source>
        <dbReference type="Proteomes" id="UP000249375"/>
    </source>
</evidence>
<organism evidence="1 2">
    <name type="scientific">Pseudoprevotella muciniphila</name>
    <dbReference type="NCBI Taxonomy" id="2133944"/>
    <lineage>
        <taxon>Bacteria</taxon>
        <taxon>Pseudomonadati</taxon>
        <taxon>Bacteroidota</taxon>
        <taxon>Bacteroidia</taxon>
        <taxon>Bacteroidales</taxon>
        <taxon>Prevotellaceae</taxon>
        <taxon>Pseudoprevotella</taxon>
    </lineage>
</organism>
<dbReference type="EMBL" id="CP033459">
    <property type="protein sequence ID" value="QFQ12826.1"/>
    <property type="molecule type" value="Genomic_DNA"/>
</dbReference>
<dbReference type="InterPro" id="IPR029470">
    <property type="entry name" value="PDDEXK_4"/>
</dbReference>
<dbReference type="OrthoDB" id="6346224at2"/>
<sequence>MAQENKSIKDALTLLQDIQLAVEEECKSLLDFVSEFAKRYEEEKRKLPFHLNVIDELHINENAHSRILMKLLCYQNDKGEHEILQSLLEYIQSIKGHPETFNDIIIKNPTITQEEQRIDLWVRDEGYAIIFENKIYNAKDQEEQICRYIKKTKDNNYKEENIYVIYLSQDGIEPEGQTWGNYKDIFKDRYLNLSFRYNILSWLRELVLPNIRYKEDYLKCAIKQYIDYLDGLFDLRTIQKPMIMELNKFIKEKLNLNDKTPQECLESLKGLKEKKDSLQELATVMERLCNEYIQKTADSIIKPELISFLKREDFEQRLKLEEFSFSIDNLEIRVSNVSWKKCHIIVSLEKEKIFGGLRHKDTKDPLSPNELDLLKNRLADWEGSDENDPRWTFFGAKGYFDKEYLNNCSNWSLETWQAFEKGIEKLIQDIYEKCKGIEL</sequence>
<proteinExistence type="predicted"/>
<dbReference type="KEGG" id="alq:C7Y71_007230"/>
<protein>
    <recommendedName>
        <fullName evidence="3">PD-(D/E)XK nuclease family protein</fullName>
    </recommendedName>
</protein>
<dbReference type="AlphaFoldDB" id="A0A5P8E7A3"/>